<gene>
    <name evidence="2" type="ORF">PNK_2420</name>
</gene>
<organism evidence="2 3">
    <name type="scientific">Candidatus Protochlamydia naegleriophila</name>
    <dbReference type="NCBI Taxonomy" id="389348"/>
    <lineage>
        <taxon>Bacteria</taxon>
        <taxon>Pseudomonadati</taxon>
        <taxon>Chlamydiota</taxon>
        <taxon>Chlamydiia</taxon>
        <taxon>Parachlamydiales</taxon>
        <taxon>Parachlamydiaceae</taxon>
        <taxon>Candidatus Protochlamydia</taxon>
    </lineage>
</organism>
<accession>A0A0U5JHW1</accession>
<evidence type="ECO:0000313" key="3">
    <source>
        <dbReference type="Proteomes" id="UP000069902"/>
    </source>
</evidence>
<dbReference type="RefSeq" id="WP_059062271.1">
    <property type="nucleotide sequence ID" value="NZ_LN879502.1"/>
</dbReference>
<dbReference type="STRING" id="389348.PNK_2420"/>
<dbReference type="Pfam" id="PF01391">
    <property type="entry name" value="Collagen"/>
    <property type="match status" value="1"/>
</dbReference>
<sequence>MHSDFDMTRTLSLLRRSWMQCLFILIFVSQTLFCHSQECVCEEEPQTCFSNTRALLIGGAAAIGVVAGTALSNSHSSSSDSGPRGSRGSPGINGPAGPNGIAGLTGLPGTAGPNGPAFPFPVEPGASLLITFSTAEQDLPATATFRGGVISPSQQTTLTSSFGINAPFPTEASIAVDPAEVGDYKLVILVDSVFALADENIINIHVQQFLDGVEVLSTDFTVYSLDLTTAGQQVTFDFIVFTHEPI</sequence>
<keyword evidence="3" id="KW-1185">Reference proteome</keyword>
<feature type="region of interest" description="Disordered" evidence="1">
    <location>
        <begin position="74"/>
        <end position="108"/>
    </location>
</feature>
<dbReference type="EMBL" id="LN879502">
    <property type="protein sequence ID" value="CUI18015.1"/>
    <property type="molecule type" value="Genomic_DNA"/>
</dbReference>
<dbReference type="PATRIC" id="fig|389348.3.peg.2714"/>
<protein>
    <submittedName>
        <fullName evidence="2">Uncharacterized protein</fullName>
    </submittedName>
</protein>
<dbReference type="InParanoid" id="A0A0U5JHW1"/>
<dbReference type="AlphaFoldDB" id="A0A0U5JHW1"/>
<dbReference type="Proteomes" id="UP000069902">
    <property type="component" value="Chromosome cPNK"/>
</dbReference>
<evidence type="ECO:0000256" key="1">
    <source>
        <dbReference type="SAM" id="MobiDB-lite"/>
    </source>
</evidence>
<evidence type="ECO:0000313" key="2">
    <source>
        <dbReference type="EMBL" id="CUI18015.1"/>
    </source>
</evidence>
<dbReference type="KEGG" id="pnl:PNK_2420"/>
<proteinExistence type="predicted"/>
<feature type="compositionally biased region" description="Low complexity" evidence="1">
    <location>
        <begin position="74"/>
        <end position="102"/>
    </location>
</feature>
<reference evidence="3" key="1">
    <citation type="submission" date="2015-09" db="EMBL/GenBank/DDBJ databases">
        <authorList>
            <person name="Bertelli C."/>
        </authorList>
    </citation>
    <scope>NUCLEOTIDE SEQUENCE [LARGE SCALE GENOMIC DNA]</scope>
    <source>
        <strain evidence="3">KNic</strain>
    </source>
</reference>
<name>A0A0U5JHW1_9BACT</name>
<dbReference type="InterPro" id="IPR008160">
    <property type="entry name" value="Collagen"/>
</dbReference>